<dbReference type="RefSeq" id="XP_060366608.1">
    <property type="nucleotide sequence ID" value="XM_060510357.1"/>
</dbReference>
<evidence type="ECO:0000256" key="1">
    <source>
        <dbReference type="SAM" id="MobiDB-lite"/>
    </source>
</evidence>
<dbReference type="GeneID" id="85394256"/>
<accession>A0AAD8XIS0</accession>
<evidence type="ECO:0000313" key="2">
    <source>
        <dbReference type="EMBL" id="KAK1726553.1"/>
    </source>
</evidence>
<dbReference type="Proteomes" id="UP001244207">
    <property type="component" value="Unassembled WGS sequence"/>
</dbReference>
<name>A0AAD8XIS0_GLOAC</name>
<comment type="caution">
    <text evidence="2">The sequence shown here is derived from an EMBL/GenBank/DDBJ whole genome shotgun (WGS) entry which is preliminary data.</text>
</comment>
<dbReference type="EMBL" id="JAHMHS010000031">
    <property type="protein sequence ID" value="KAK1726553.1"/>
    <property type="molecule type" value="Genomic_DNA"/>
</dbReference>
<gene>
    <name evidence="2" type="ORF">BDZ83DRAFT_650257</name>
</gene>
<dbReference type="AlphaFoldDB" id="A0AAD8XIS0"/>
<sequence>MLHAKSSAAVSFLECSRDFSDCAVGASSRREHHRPLFLPSGCLFLAIVLGDRQVSPANLRVRGIHCLSASVHVWRKTVLQRYHAAGQHRIEALKEESIQLLFGTSEVEVRELQAVSFACETSVSSSWALDVALSKAPVPNLVCSSRVPHHQGCARDAGHHRASPGAAFRPKSQQDLHRAFGPMSHEVPT</sequence>
<keyword evidence="3" id="KW-1185">Reference proteome</keyword>
<proteinExistence type="predicted"/>
<organism evidence="2 3">
    <name type="scientific">Glomerella acutata</name>
    <name type="common">Colletotrichum acutatum</name>
    <dbReference type="NCBI Taxonomy" id="27357"/>
    <lineage>
        <taxon>Eukaryota</taxon>
        <taxon>Fungi</taxon>
        <taxon>Dikarya</taxon>
        <taxon>Ascomycota</taxon>
        <taxon>Pezizomycotina</taxon>
        <taxon>Sordariomycetes</taxon>
        <taxon>Hypocreomycetidae</taxon>
        <taxon>Glomerellales</taxon>
        <taxon>Glomerellaceae</taxon>
        <taxon>Colletotrichum</taxon>
        <taxon>Colletotrichum acutatum species complex</taxon>
    </lineage>
</organism>
<protein>
    <submittedName>
        <fullName evidence="2">Uncharacterized protein</fullName>
    </submittedName>
</protein>
<feature type="region of interest" description="Disordered" evidence="1">
    <location>
        <begin position="154"/>
        <end position="173"/>
    </location>
</feature>
<reference evidence="2" key="1">
    <citation type="submission" date="2021-12" db="EMBL/GenBank/DDBJ databases">
        <title>Comparative genomics, transcriptomics and evolutionary studies reveal genomic signatures of adaptation to plant cell wall in hemibiotrophic fungi.</title>
        <authorList>
            <consortium name="DOE Joint Genome Institute"/>
            <person name="Baroncelli R."/>
            <person name="Diaz J.F."/>
            <person name="Benocci T."/>
            <person name="Peng M."/>
            <person name="Battaglia E."/>
            <person name="Haridas S."/>
            <person name="Andreopoulos W."/>
            <person name="Labutti K."/>
            <person name="Pangilinan J."/>
            <person name="Floch G.L."/>
            <person name="Makela M.R."/>
            <person name="Henrissat B."/>
            <person name="Grigoriev I.V."/>
            <person name="Crouch J.A."/>
            <person name="De Vries R.P."/>
            <person name="Sukno S.A."/>
            <person name="Thon M.R."/>
        </authorList>
    </citation>
    <scope>NUCLEOTIDE SEQUENCE</scope>
    <source>
        <strain evidence="2">CBS 112980</strain>
    </source>
</reference>
<evidence type="ECO:0000313" key="3">
    <source>
        <dbReference type="Proteomes" id="UP001244207"/>
    </source>
</evidence>